<protein>
    <submittedName>
        <fullName evidence="11">DHA2 family lincomycin resistance protein-like MFS transporter</fullName>
    </submittedName>
</protein>
<evidence type="ECO:0000256" key="7">
    <source>
        <dbReference type="ARBA" id="ARBA00023136"/>
    </source>
</evidence>
<dbReference type="Gene3D" id="1.20.1250.20">
    <property type="entry name" value="MFS general substrate transporter like domains"/>
    <property type="match status" value="1"/>
</dbReference>
<feature type="region of interest" description="Disordered" evidence="8">
    <location>
        <begin position="472"/>
        <end position="494"/>
    </location>
</feature>
<feature type="transmembrane region" description="Helical" evidence="9">
    <location>
        <begin position="413"/>
        <end position="436"/>
    </location>
</feature>
<feature type="compositionally biased region" description="Polar residues" evidence="8">
    <location>
        <begin position="482"/>
        <end position="494"/>
    </location>
</feature>
<feature type="transmembrane region" description="Helical" evidence="9">
    <location>
        <begin position="56"/>
        <end position="76"/>
    </location>
</feature>
<comment type="subcellular location">
    <subcellularLocation>
        <location evidence="1">Cell membrane</location>
        <topology evidence="1">Multi-pass membrane protein</topology>
    </subcellularLocation>
</comment>
<dbReference type="PRINTS" id="PR01036">
    <property type="entry name" value="TCRTETB"/>
</dbReference>
<feature type="domain" description="Major facilitator superfamily (MFS) profile" evidence="10">
    <location>
        <begin position="18"/>
        <end position="472"/>
    </location>
</feature>
<accession>A0A2M9BCM9</accession>
<evidence type="ECO:0000259" key="10">
    <source>
        <dbReference type="PROSITE" id="PS50850"/>
    </source>
</evidence>
<dbReference type="PANTHER" id="PTHR42718:SF9">
    <property type="entry name" value="MAJOR FACILITATOR SUPERFAMILY MULTIDRUG TRANSPORTER MFSC"/>
    <property type="match status" value="1"/>
</dbReference>
<feature type="transmembrane region" description="Helical" evidence="9">
    <location>
        <begin position="203"/>
        <end position="223"/>
    </location>
</feature>
<evidence type="ECO:0000256" key="1">
    <source>
        <dbReference type="ARBA" id="ARBA00004651"/>
    </source>
</evidence>
<feature type="transmembrane region" description="Helical" evidence="9">
    <location>
        <begin position="366"/>
        <end position="392"/>
    </location>
</feature>
<dbReference type="GO" id="GO:0005886">
    <property type="term" value="C:plasma membrane"/>
    <property type="evidence" value="ECO:0007669"/>
    <property type="project" value="UniProtKB-SubCell"/>
</dbReference>
<keyword evidence="7 9" id="KW-0472">Membrane</keyword>
<dbReference type="InterPro" id="IPR020846">
    <property type="entry name" value="MFS_dom"/>
</dbReference>
<evidence type="ECO:0000313" key="11">
    <source>
        <dbReference type="EMBL" id="PJJ55700.1"/>
    </source>
</evidence>
<dbReference type="RefSeq" id="WP_245861761.1">
    <property type="nucleotide sequence ID" value="NZ_PGFB01000005.1"/>
</dbReference>
<feature type="transmembrane region" description="Helical" evidence="9">
    <location>
        <begin position="109"/>
        <end position="131"/>
    </location>
</feature>
<dbReference type="Pfam" id="PF07690">
    <property type="entry name" value="MFS_1"/>
    <property type="match status" value="1"/>
</dbReference>
<evidence type="ECO:0000256" key="4">
    <source>
        <dbReference type="ARBA" id="ARBA00022475"/>
    </source>
</evidence>
<feature type="transmembrane region" description="Helical" evidence="9">
    <location>
        <begin position="85"/>
        <end position="103"/>
    </location>
</feature>
<reference evidence="11 12" key="1">
    <citation type="submission" date="2017-11" db="EMBL/GenBank/DDBJ databases">
        <title>Genomic Encyclopedia of Archaeal and Bacterial Type Strains, Phase II (KMG-II): From Individual Species to Whole Genera.</title>
        <authorList>
            <person name="Goeker M."/>
        </authorList>
    </citation>
    <scope>NUCLEOTIDE SEQUENCE [LARGE SCALE GENOMIC DNA]</scope>
    <source>
        <strain evidence="11 12">DSM 25625</strain>
    </source>
</reference>
<dbReference type="InterPro" id="IPR004638">
    <property type="entry name" value="EmrB-like"/>
</dbReference>
<evidence type="ECO:0000256" key="3">
    <source>
        <dbReference type="ARBA" id="ARBA00022448"/>
    </source>
</evidence>
<dbReference type="InterPro" id="IPR011701">
    <property type="entry name" value="MFS"/>
</dbReference>
<feature type="transmembrane region" description="Helical" evidence="9">
    <location>
        <begin position="342"/>
        <end position="360"/>
    </location>
</feature>
<dbReference type="SUPFAM" id="SSF103473">
    <property type="entry name" value="MFS general substrate transporter"/>
    <property type="match status" value="1"/>
</dbReference>
<evidence type="ECO:0000256" key="2">
    <source>
        <dbReference type="ARBA" id="ARBA00008537"/>
    </source>
</evidence>
<sequence>MTILAPPAAPTSTRTGPAIVLLLVSAFVVVLNETAMGVAIPHIMDGFGVSAAQAQWLTTAFMVTMAVVIPVTGVLLQRFTLRRNFFTAMGLFAVGTAIAAFAPTFEVLLVARVVQACGTSIMLPLLFTTVMQLVAPERRGRTMGLVTIVTAAAPALGPTVSGVIVSALGWQWVFILVLPAAVLAVIGGAVWLRNVTTTMPARFDVLSVVLSAVGFSGVIYGLASIGEQAGQVGGVPIWIPLTIGALALLALVMRQLALRNTDRVLLDVRVFSERLFTVSTAMIVAVSVSLFGSLILLPLYVQQVLGEPAYVAGLVLLPGGLLSGALAPFIGMAYDTVGPRTLILPGAVIATGVMFLFSTLGASTPVWLVVAIHMLLSIGTALMMTPLMTTALGSVAPRLYPHASAIVNTLQQVAGAAGTALFVTLFTVVSTATVAPDGLSGLADGVDTAFRIGGFISIAGIVLALFLRKPTPVPQSAPEDPATQNSDMESETPA</sequence>
<feature type="transmembrane region" description="Helical" evidence="9">
    <location>
        <begin position="235"/>
        <end position="254"/>
    </location>
</feature>
<dbReference type="Proteomes" id="UP000230161">
    <property type="component" value="Unassembled WGS sequence"/>
</dbReference>
<dbReference type="PANTHER" id="PTHR42718">
    <property type="entry name" value="MAJOR FACILITATOR SUPERFAMILY MULTIDRUG TRANSPORTER MFSC"/>
    <property type="match status" value="1"/>
</dbReference>
<organism evidence="11 12">
    <name type="scientific">Compostimonas suwonensis</name>
    <dbReference type="NCBI Taxonomy" id="1048394"/>
    <lineage>
        <taxon>Bacteria</taxon>
        <taxon>Bacillati</taxon>
        <taxon>Actinomycetota</taxon>
        <taxon>Actinomycetes</taxon>
        <taxon>Micrococcales</taxon>
        <taxon>Microbacteriaceae</taxon>
        <taxon>Compostimonas</taxon>
    </lineage>
</organism>
<keyword evidence="3" id="KW-0813">Transport</keyword>
<feature type="transmembrane region" description="Helical" evidence="9">
    <location>
        <begin position="275"/>
        <end position="297"/>
    </location>
</feature>
<evidence type="ECO:0000256" key="6">
    <source>
        <dbReference type="ARBA" id="ARBA00022989"/>
    </source>
</evidence>
<dbReference type="EMBL" id="PGFB01000005">
    <property type="protein sequence ID" value="PJJ55700.1"/>
    <property type="molecule type" value="Genomic_DNA"/>
</dbReference>
<feature type="transmembrane region" description="Helical" evidence="9">
    <location>
        <begin position="170"/>
        <end position="191"/>
    </location>
</feature>
<dbReference type="AlphaFoldDB" id="A0A2M9BCM9"/>
<keyword evidence="5 9" id="KW-0812">Transmembrane</keyword>
<keyword evidence="6 9" id="KW-1133">Transmembrane helix</keyword>
<dbReference type="CDD" id="cd17503">
    <property type="entry name" value="MFS_LmrB_MDR_like"/>
    <property type="match status" value="1"/>
</dbReference>
<gene>
    <name evidence="11" type="ORF">CLV54_3051</name>
</gene>
<evidence type="ECO:0000256" key="5">
    <source>
        <dbReference type="ARBA" id="ARBA00022692"/>
    </source>
</evidence>
<feature type="transmembrane region" description="Helical" evidence="9">
    <location>
        <begin position="143"/>
        <end position="164"/>
    </location>
</feature>
<feature type="transmembrane region" description="Helical" evidence="9">
    <location>
        <begin position="448"/>
        <end position="467"/>
    </location>
</feature>
<evidence type="ECO:0000313" key="12">
    <source>
        <dbReference type="Proteomes" id="UP000230161"/>
    </source>
</evidence>
<comment type="caution">
    <text evidence="11">The sequence shown here is derived from an EMBL/GenBank/DDBJ whole genome shotgun (WGS) entry which is preliminary data.</text>
</comment>
<evidence type="ECO:0000256" key="8">
    <source>
        <dbReference type="SAM" id="MobiDB-lite"/>
    </source>
</evidence>
<evidence type="ECO:0000256" key="9">
    <source>
        <dbReference type="SAM" id="Phobius"/>
    </source>
</evidence>
<dbReference type="Gene3D" id="1.20.1720.10">
    <property type="entry name" value="Multidrug resistance protein D"/>
    <property type="match status" value="1"/>
</dbReference>
<keyword evidence="12" id="KW-1185">Reference proteome</keyword>
<dbReference type="GO" id="GO:0022857">
    <property type="term" value="F:transmembrane transporter activity"/>
    <property type="evidence" value="ECO:0007669"/>
    <property type="project" value="InterPro"/>
</dbReference>
<dbReference type="NCBIfam" id="TIGR00711">
    <property type="entry name" value="efflux_EmrB"/>
    <property type="match status" value="1"/>
</dbReference>
<comment type="similarity">
    <text evidence="2">Belongs to the major facilitator superfamily. EmrB family.</text>
</comment>
<keyword evidence="4" id="KW-1003">Cell membrane</keyword>
<name>A0A2M9BCM9_9MICO</name>
<dbReference type="InterPro" id="IPR036259">
    <property type="entry name" value="MFS_trans_sf"/>
</dbReference>
<proteinExistence type="inferred from homology"/>
<feature type="transmembrane region" description="Helical" evidence="9">
    <location>
        <begin position="20"/>
        <end position="44"/>
    </location>
</feature>
<dbReference type="PROSITE" id="PS50850">
    <property type="entry name" value="MFS"/>
    <property type="match status" value="1"/>
</dbReference>
<feature type="transmembrane region" description="Helical" evidence="9">
    <location>
        <begin position="309"/>
        <end position="330"/>
    </location>
</feature>